<keyword evidence="5" id="KW-1185">Reference proteome</keyword>
<evidence type="ECO:0000256" key="2">
    <source>
        <dbReference type="SAM" id="MobiDB-lite"/>
    </source>
</evidence>
<comment type="caution">
    <text evidence="4">The sequence shown here is derived from an EMBL/GenBank/DDBJ whole genome shotgun (WGS) entry which is preliminary data.</text>
</comment>
<gene>
    <name evidence="4" type="ORF">FHS27_004576</name>
</gene>
<dbReference type="InterPro" id="IPR050057">
    <property type="entry name" value="Prokaryotic/Mito_RF"/>
</dbReference>
<evidence type="ECO:0000259" key="3">
    <source>
        <dbReference type="Pfam" id="PF00472"/>
    </source>
</evidence>
<protein>
    <recommendedName>
        <fullName evidence="3">Prokaryotic-type class I peptide chain release factors domain-containing protein</fullName>
    </recommendedName>
</protein>
<sequence length="207" mass="22963">MSESSRRSDRKSSSDSGQTPVMPAVDERMPLSMASTPHPSVWDMEELLKQCEFRTQSRSGPGGQHRNRTASGVFVTYRPAEITAEATEERNQHRNRDVAIRRLRYVLAVSLRTPSPLADAAVADSQEQAVRDRFRGSPLKMAEQNDAKPAVIALLLNDLHVAGGQPSLVAPFWKVSTSRIAACLRSHHPAMTLVNRIRQHHGRGPLK</sequence>
<dbReference type="PANTHER" id="PTHR43804:SF6">
    <property type="entry name" value="CLASS I PEPTIDE CHAIN RELEASE FACTOR"/>
    <property type="match status" value="1"/>
</dbReference>
<feature type="compositionally biased region" description="Basic and acidic residues" evidence="2">
    <location>
        <begin position="1"/>
        <end position="13"/>
    </location>
</feature>
<feature type="domain" description="Prokaryotic-type class I peptide chain release factors" evidence="3">
    <location>
        <begin position="50"/>
        <end position="109"/>
    </location>
</feature>
<dbReference type="InterPro" id="IPR045853">
    <property type="entry name" value="Pep_chain_release_fac_I_sf"/>
</dbReference>
<evidence type="ECO:0000256" key="1">
    <source>
        <dbReference type="ARBA" id="ARBA00010835"/>
    </source>
</evidence>
<dbReference type="AlphaFoldDB" id="A0A7W5E213"/>
<dbReference type="Pfam" id="PF00472">
    <property type="entry name" value="RF-1"/>
    <property type="match status" value="1"/>
</dbReference>
<accession>A0A7W5E213</accession>
<dbReference type="EMBL" id="JACHXU010000018">
    <property type="protein sequence ID" value="MBB3208743.1"/>
    <property type="molecule type" value="Genomic_DNA"/>
</dbReference>
<name>A0A7W5E213_9BACT</name>
<dbReference type="PANTHER" id="PTHR43804">
    <property type="entry name" value="LD18447P"/>
    <property type="match status" value="1"/>
</dbReference>
<dbReference type="Gene3D" id="3.30.160.20">
    <property type="match status" value="1"/>
</dbReference>
<dbReference type="SUPFAM" id="SSF75620">
    <property type="entry name" value="Release factor"/>
    <property type="match status" value="1"/>
</dbReference>
<comment type="similarity">
    <text evidence="1">Belongs to the prokaryotic/mitochondrial release factor family.</text>
</comment>
<dbReference type="RefSeq" id="WP_184306893.1">
    <property type="nucleotide sequence ID" value="NZ_JACHXU010000018.1"/>
</dbReference>
<dbReference type="InterPro" id="IPR000352">
    <property type="entry name" value="Pep_chain_release_fac_I"/>
</dbReference>
<dbReference type="GO" id="GO:0003747">
    <property type="term" value="F:translation release factor activity"/>
    <property type="evidence" value="ECO:0007669"/>
    <property type="project" value="InterPro"/>
</dbReference>
<evidence type="ECO:0000313" key="4">
    <source>
        <dbReference type="EMBL" id="MBB3208743.1"/>
    </source>
</evidence>
<reference evidence="4 5" key="1">
    <citation type="submission" date="2020-08" db="EMBL/GenBank/DDBJ databases">
        <title>Genomic Encyclopedia of Type Strains, Phase III (KMG-III): the genomes of soil and plant-associated and newly described type strains.</title>
        <authorList>
            <person name="Whitman W."/>
        </authorList>
    </citation>
    <scope>NUCLEOTIDE SEQUENCE [LARGE SCALE GENOMIC DNA]</scope>
    <source>
        <strain evidence="4 5">CECT 8075</strain>
    </source>
</reference>
<dbReference type="Proteomes" id="UP000536179">
    <property type="component" value="Unassembled WGS sequence"/>
</dbReference>
<feature type="region of interest" description="Disordered" evidence="2">
    <location>
        <begin position="1"/>
        <end position="28"/>
    </location>
</feature>
<proteinExistence type="inferred from homology"/>
<organism evidence="4 5">
    <name type="scientific">Aporhodopirellula rubra</name>
    <dbReference type="NCBI Taxonomy" id="980271"/>
    <lineage>
        <taxon>Bacteria</taxon>
        <taxon>Pseudomonadati</taxon>
        <taxon>Planctomycetota</taxon>
        <taxon>Planctomycetia</taxon>
        <taxon>Pirellulales</taxon>
        <taxon>Pirellulaceae</taxon>
        <taxon>Aporhodopirellula</taxon>
    </lineage>
</organism>
<evidence type="ECO:0000313" key="5">
    <source>
        <dbReference type="Proteomes" id="UP000536179"/>
    </source>
</evidence>